<organism evidence="2 3">
    <name type="scientific">Mycolicibacterium pulveris</name>
    <name type="common">Mycobacterium pulveris</name>
    <dbReference type="NCBI Taxonomy" id="36813"/>
    <lineage>
        <taxon>Bacteria</taxon>
        <taxon>Bacillati</taxon>
        <taxon>Actinomycetota</taxon>
        <taxon>Actinomycetes</taxon>
        <taxon>Mycobacteriales</taxon>
        <taxon>Mycobacteriaceae</taxon>
        <taxon>Mycolicibacterium</taxon>
    </lineage>
</organism>
<evidence type="ECO:0000313" key="2">
    <source>
        <dbReference type="EMBL" id="BBY83146.1"/>
    </source>
</evidence>
<evidence type="ECO:0000256" key="1">
    <source>
        <dbReference type="SAM" id="Phobius"/>
    </source>
</evidence>
<keyword evidence="3" id="KW-1185">Reference proteome</keyword>
<name>A0A7I7USV8_MYCPV</name>
<dbReference type="Proteomes" id="UP000467252">
    <property type="component" value="Chromosome"/>
</dbReference>
<gene>
    <name evidence="2" type="ORF">MPUL_43040</name>
</gene>
<evidence type="ECO:0000313" key="3">
    <source>
        <dbReference type="Proteomes" id="UP000467252"/>
    </source>
</evidence>
<dbReference type="AlphaFoldDB" id="A0A7I7USV8"/>
<keyword evidence="1" id="KW-0472">Membrane</keyword>
<keyword evidence="1" id="KW-1133">Transmembrane helix</keyword>
<protein>
    <submittedName>
        <fullName evidence="2">Uncharacterized protein</fullName>
    </submittedName>
</protein>
<reference evidence="2 3" key="1">
    <citation type="journal article" date="2019" name="Emerg. Microbes Infect.">
        <title>Comprehensive subspecies identification of 175 nontuberculous mycobacteria species based on 7547 genomic profiles.</title>
        <authorList>
            <person name="Matsumoto Y."/>
            <person name="Kinjo T."/>
            <person name="Motooka D."/>
            <person name="Nabeya D."/>
            <person name="Jung N."/>
            <person name="Uechi K."/>
            <person name="Horii T."/>
            <person name="Iida T."/>
            <person name="Fujita J."/>
            <person name="Nakamura S."/>
        </authorList>
    </citation>
    <scope>NUCLEOTIDE SEQUENCE [LARGE SCALE GENOMIC DNA]</scope>
    <source>
        <strain evidence="2 3">JCM 6370</strain>
    </source>
</reference>
<keyword evidence="1" id="KW-0812">Transmembrane</keyword>
<accession>A0A7I7USV8</accession>
<feature type="transmembrane region" description="Helical" evidence="1">
    <location>
        <begin position="12"/>
        <end position="30"/>
    </location>
</feature>
<sequence>MQIGGLSQQRLRIAALVVGSLAALAMIIVGCSSVTEGTARVDAGEAPVYRASVSASIEESVSSSRARESERQSSITKQAIHSSCEALSSSSVDAITAVNDYVDAFNENAADVVVKTQPAIDALNHSADLVARSVSDPLSVELRDALHAWVDAARSVATAIAGNYGPVEFNAAITRLNDTKTSALNLCDAAY</sequence>
<proteinExistence type="predicted"/>
<dbReference type="EMBL" id="AP022599">
    <property type="protein sequence ID" value="BBY83146.1"/>
    <property type="molecule type" value="Genomic_DNA"/>
</dbReference>